<evidence type="ECO:0000313" key="2">
    <source>
        <dbReference type="Proteomes" id="UP000199493"/>
    </source>
</evidence>
<reference evidence="1 2" key="1">
    <citation type="submission" date="2016-10" db="EMBL/GenBank/DDBJ databases">
        <authorList>
            <person name="de Groot N.N."/>
        </authorList>
    </citation>
    <scope>NUCLEOTIDE SEQUENCE [LARGE SCALE GENOMIC DNA]</scope>
    <source>
        <strain evidence="1 2">558</strain>
    </source>
</reference>
<accession>A0A1H8MH95</accession>
<dbReference type="NCBIfam" id="TIGR04256">
    <property type="entry name" value="GxxExxY"/>
    <property type="match status" value="1"/>
</dbReference>
<sequence>MLTEEALTYRIRGAVFEVSKQLGPGFLESIYQKALFIELQSIGLHVEAEKPVNIYYKQCLVGEHRLDLLVEGKIILELKAQKSLPPSAEPQLINYLRATHLPVGLLINFTFPKALIKRIVV</sequence>
<evidence type="ECO:0000313" key="1">
    <source>
        <dbReference type="EMBL" id="SEO16707.1"/>
    </source>
</evidence>
<dbReference type="EMBL" id="FODB01000050">
    <property type="protein sequence ID" value="SEO16707.1"/>
    <property type="molecule type" value="Genomic_DNA"/>
</dbReference>
<name>A0A1H8MH95_9GAMM</name>
<gene>
    <name evidence="1" type="ORF">SAMN04490369_105012</name>
</gene>
<dbReference type="Proteomes" id="UP000199493">
    <property type="component" value="Unassembled WGS sequence"/>
</dbReference>
<dbReference type="RefSeq" id="WP_054641466.1">
    <property type="nucleotide sequence ID" value="NZ_FODB01000050.1"/>
</dbReference>
<dbReference type="Pfam" id="PF13366">
    <property type="entry name" value="PDDEXK_3"/>
    <property type="match status" value="1"/>
</dbReference>
<proteinExistence type="predicted"/>
<dbReference type="STRING" id="77097.SAMN04490369_105012"/>
<dbReference type="InterPro" id="IPR026350">
    <property type="entry name" value="GxxExxY"/>
</dbReference>
<dbReference type="AlphaFoldDB" id="A0A1H8MH95"/>
<protein>
    <submittedName>
        <fullName evidence="1">GxxExxY protein</fullName>
    </submittedName>
</protein>
<organism evidence="1 2">
    <name type="scientific">Vreelandella aquamarina</name>
    <dbReference type="NCBI Taxonomy" id="77097"/>
    <lineage>
        <taxon>Bacteria</taxon>
        <taxon>Pseudomonadati</taxon>
        <taxon>Pseudomonadota</taxon>
        <taxon>Gammaproteobacteria</taxon>
        <taxon>Oceanospirillales</taxon>
        <taxon>Halomonadaceae</taxon>
        <taxon>Vreelandella</taxon>
    </lineage>
</organism>